<dbReference type="AlphaFoldDB" id="I7CGE6"/>
<keyword evidence="2" id="KW-1185">Reference proteome</keyword>
<dbReference type="EMBL" id="CP003731">
    <property type="protein sequence ID" value="AFO52341.1"/>
    <property type="molecule type" value="Genomic_DNA"/>
</dbReference>
<name>I7CGE6_MYCHA</name>
<proteinExistence type="predicted"/>
<organism evidence="1 2">
    <name type="scientific">Mycoplasma haematolamae (strain Purdue)</name>
    <dbReference type="NCBI Taxonomy" id="1212765"/>
    <lineage>
        <taxon>Bacteria</taxon>
        <taxon>Bacillati</taxon>
        <taxon>Mycoplasmatota</taxon>
        <taxon>Mollicutes</taxon>
        <taxon>Mycoplasmataceae</taxon>
        <taxon>Mycoplasma</taxon>
    </lineage>
</organism>
<evidence type="ECO:0000313" key="2">
    <source>
        <dbReference type="Proteomes" id="UP000006502"/>
    </source>
</evidence>
<evidence type="ECO:0008006" key="3">
    <source>
        <dbReference type="Google" id="ProtNLM"/>
    </source>
</evidence>
<reference evidence="1 2" key="1">
    <citation type="journal article" date="2012" name="J. Bacteriol.">
        <title>Genome Sequence of "Candidatus Mycoplasma haemolamae" Strain Purdue, a Red Blood Cell Pathogen of Alpacas (Vicugna pacos) and Llamas (Lama glama).</title>
        <authorList>
            <person name="Guimaraes A.M."/>
            <person name="Toth B."/>
            <person name="Santos A.P."/>
            <person name="do Nascimento N.C."/>
            <person name="Kritchevsky J.E."/>
            <person name="Messick J.B."/>
        </authorList>
    </citation>
    <scope>NUCLEOTIDE SEQUENCE [LARGE SCALE GENOMIC DNA]</scope>
    <source>
        <strain evidence="1 2">Purdue</strain>
    </source>
</reference>
<dbReference type="HOGENOM" id="CLU_2538928_0_0_14"/>
<evidence type="ECO:0000313" key="1">
    <source>
        <dbReference type="EMBL" id="AFO52341.1"/>
    </source>
</evidence>
<reference evidence="2" key="2">
    <citation type="submission" date="2012-07" db="EMBL/GenBank/DDBJ databases">
        <title>Complete genome sequence of 'Candidatus Mycoplasma haemolamae'.</title>
        <authorList>
            <person name="Guimaraes A.M.S."/>
            <person name="Toth B."/>
            <person name="Santos A.P."/>
            <person name="Nascimento N.C."/>
            <person name="Sojka J.E."/>
            <person name="Messick J.B."/>
        </authorList>
    </citation>
    <scope>NUCLEOTIDE SEQUENCE [LARGE SCALE GENOMIC DNA]</scope>
    <source>
        <strain evidence="2">Purdue</strain>
    </source>
</reference>
<dbReference type="STRING" id="1212765.MHLP_03805"/>
<protein>
    <recommendedName>
        <fullName evidence="3">Lipoprotein</fullName>
    </recommendedName>
</protein>
<dbReference type="Proteomes" id="UP000006502">
    <property type="component" value="Chromosome"/>
</dbReference>
<dbReference type="PROSITE" id="PS51257">
    <property type="entry name" value="PROKAR_LIPOPROTEIN"/>
    <property type="match status" value="1"/>
</dbReference>
<gene>
    <name evidence="1" type="ordered locus">MHLP_03805</name>
</gene>
<dbReference type="KEGG" id="mhl:MHLP_03805"/>
<accession>I7CGE6</accession>
<sequence length="78" mass="8318">MTLPYKILFGFLGTGTLGCAGYGSYVGVDHFFLKAGSEECKCTQEKCGEQCTCEGQDNATCCKTSDGKCCCCKCTPSR</sequence>
<dbReference type="PATRIC" id="fig|1212765.3.peg.864"/>